<reference evidence="2 3" key="1">
    <citation type="submission" date="2022-07" db="EMBL/GenBank/DDBJ databases">
        <authorList>
            <person name="Li W.-J."/>
            <person name="Deng Q.-Q."/>
        </authorList>
    </citation>
    <scope>NUCLEOTIDE SEQUENCE [LARGE SCALE GENOMIC DNA]</scope>
    <source>
        <strain evidence="2 3">SYSU M60028</strain>
    </source>
</reference>
<dbReference type="Gene3D" id="3.30.70.1430">
    <property type="entry name" value="Multidrug efflux transporter AcrB pore domain"/>
    <property type="match status" value="2"/>
</dbReference>
<dbReference type="SUPFAM" id="SSF82693">
    <property type="entry name" value="Multidrug efflux transporter AcrB pore domain, PN1, PN2, PC1 and PC2 subdomains"/>
    <property type="match status" value="3"/>
</dbReference>
<dbReference type="Proteomes" id="UP001205890">
    <property type="component" value="Unassembled WGS sequence"/>
</dbReference>
<feature type="transmembrane region" description="Helical" evidence="1">
    <location>
        <begin position="431"/>
        <end position="451"/>
    </location>
</feature>
<feature type="transmembrane region" description="Helical" evidence="1">
    <location>
        <begin position="528"/>
        <end position="546"/>
    </location>
</feature>
<keyword evidence="3" id="KW-1185">Reference proteome</keyword>
<feature type="transmembrane region" description="Helical" evidence="1">
    <location>
        <begin position="895"/>
        <end position="921"/>
    </location>
</feature>
<feature type="transmembrane region" description="Helical" evidence="1">
    <location>
        <begin position="958"/>
        <end position="980"/>
    </location>
</feature>
<feature type="transmembrane region" description="Helical" evidence="1">
    <location>
        <begin position="857"/>
        <end position="875"/>
    </location>
</feature>
<dbReference type="Gene3D" id="3.30.70.1440">
    <property type="entry name" value="Multidrug efflux transporter AcrB pore domain"/>
    <property type="match status" value="1"/>
</dbReference>
<feature type="transmembrane region" description="Helical" evidence="1">
    <location>
        <begin position="387"/>
        <end position="410"/>
    </location>
</feature>
<organism evidence="2 3">
    <name type="scientific">Alsobacter ponti</name>
    <dbReference type="NCBI Taxonomy" id="2962936"/>
    <lineage>
        <taxon>Bacteria</taxon>
        <taxon>Pseudomonadati</taxon>
        <taxon>Pseudomonadota</taxon>
        <taxon>Alphaproteobacteria</taxon>
        <taxon>Hyphomicrobiales</taxon>
        <taxon>Alsobacteraceae</taxon>
        <taxon>Alsobacter</taxon>
    </lineage>
</organism>
<feature type="transmembrane region" description="Helical" evidence="1">
    <location>
        <begin position="336"/>
        <end position="353"/>
    </location>
</feature>
<sequence>MRLSETFVHRPVGATLIAIWIVLVGVVAYHALPVASLPTVELPTIFVTASRPGADPVTMATTIAAPLERRLGAIAGVTEISSSSSLGQTGIYIQFDLSRGIDSAARDVQAALNAAMTDLPSDLPSRPSFRKANPNSSPILILALTSKTVPPSALYDIADSVLAQRISQVAGVGEVSVSGAEQPAVRVRVNPAQAAAMGLSLETVRTAIANTNALGPVGSIDGPERSWSIDTNEQLRRPPQFGNLVVRSKNGDPVRLSSVAQVEEGVRNTRSAAWFNGEPSILINVTKQADANVIDTVHEIRELMPQLDRWIPAGIEVSVLADRTGTIRASVEDMEWTLGATIALVMGVVFVFMRRLTPTVAAGVTVPLSLAGTFALMWAVGYSIDNLSLMALAIAVGFVVDDAIVMVENIDRNIAAGMTPMQAAKDGSRQIGFTLVAISLSLVAAFIPLLLMGGVQGRYFREFSMVLAFAIAISTLVSLTLTPMICARWTPRRPRPPNRLDRIADAALAALLRFYARTLRAVLNHRPAAMIVFAATVVAAVQLYIVTPKGFFPQDDTGLVFGFTESSTDVSFQAMAELQQRAAEIVRADPAVSGVGSSVGGGGWSGAVNTGRMWISLKPLAERKLTSLQVVERLRKSLNAVSGLSVWMSPVQELRIGARSGRSPLQFTLWGPDFEELQRIGPLVATRLQGLEGLVDVNSDAQPSGLQANVVIDRPTAARLGVRMQDISNALNNAFAQRQISTVYTPRNQYRVVLEVGQDYRSDPSDLDAIHVTGAGGKEIPLAAVARVERGTAPVSVNHQGQFPSVTVTYALRPGVSMDDAAERVRKAVEEMHLPESIRADFAGDAKAFRQAAGNQPVLILAALIAVYIVLGVLYESLIHPLTIVSTLPAAGLGALLALQATGSELSIIAFIGIIMLIGIVKKNGIILVDFALEAERERGLDAADAVYAACLERFRPILMTTLAAMLGALPLVLATGAGSELRRPLGITIVGGLALSQVLTLYTTPVVYVLFDRLRARLGRRRAPAPVPAE</sequence>
<feature type="transmembrane region" description="Helical" evidence="1">
    <location>
        <begin position="463"/>
        <end position="487"/>
    </location>
</feature>
<gene>
    <name evidence="2" type="ORF">NK718_13835</name>
</gene>
<feature type="transmembrane region" description="Helical" evidence="1">
    <location>
        <begin position="12"/>
        <end position="32"/>
    </location>
</feature>
<dbReference type="PRINTS" id="PR00702">
    <property type="entry name" value="ACRIFLAVINRP"/>
</dbReference>
<keyword evidence="1" id="KW-0472">Membrane</keyword>
<feature type="transmembrane region" description="Helical" evidence="1">
    <location>
        <begin position="986"/>
        <end position="1012"/>
    </location>
</feature>
<dbReference type="PANTHER" id="PTHR32063:SF78">
    <property type="entry name" value="ACRB_ACRD_ACRF FAMILY PROTEIN"/>
    <property type="match status" value="1"/>
</dbReference>
<name>A0ABT1LH92_9HYPH</name>
<protein>
    <submittedName>
        <fullName evidence="2">Efflux RND transporter permease subunit</fullName>
    </submittedName>
</protein>
<evidence type="ECO:0000313" key="2">
    <source>
        <dbReference type="EMBL" id="MCP8939603.1"/>
    </source>
</evidence>
<dbReference type="EMBL" id="JANCLU010000013">
    <property type="protein sequence ID" value="MCP8939603.1"/>
    <property type="molecule type" value="Genomic_DNA"/>
</dbReference>
<dbReference type="PANTHER" id="PTHR32063">
    <property type="match status" value="1"/>
</dbReference>
<evidence type="ECO:0000256" key="1">
    <source>
        <dbReference type="SAM" id="Phobius"/>
    </source>
</evidence>
<dbReference type="Gene3D" id="1.20.1640.10">
    <property type="entry name" value="Multidrug efflux transporter AcrB transmembrane domain"/>
    <property type="match status" value="2"/>
</dbReference>
<feature type="transmembrane region" description="Helical" evidence="1">
    <location>
        <begin position="360"/>
        <end position="381"/>
    </location>
</feature>
<proteinExistence type="predicted"/>
<keyword evidence="1" id="KW-1133">Transmembrane helix</keyword>
<accession>A0ABT1LH92</accession>
<dbReference type="Gene3D" id="3.30.2090.10">
    <property type="entry name" value="Multidrug efflux transporter AcrB TolC docking domain, DN and DC subdomains"/>
    <property type="match status" value="2"/>
</dbReference>
<comment type="caution">
    <text evidence="2">The sequence shown here is derived from an EMBL/GenBank/DDBJ whole genome shotgun (WGS) entry which is preliminary data.</text>
</comment>
<dbReference type="SUPFAM" id="SSF82714">
    <property type="entry name" value="Multidrug efflux transporter AcrB TolC docking domain, DN and DC subdomains"/>
    <property type="match status" value="2"/>
</dbReference>
<dbReference type="Gene3D" id="3.30.70.1320">
    <property type="entry name" value="Multidrug efflux transporter AcrB pore domain like"/>
    <property type="match status" value="1"/>
</dbReference>
<keyword evidence="1" id="KW-0812">Transmembrane</keyword>
<evidence type="ECO:0000313" key="3">
    <source>
        <dbReference type="Proteomes" id="UP001205890"/>
    </source>
</evidence>
<dbReference type="Pfam" id="PF00873">
    <property type="entry name" value="ACR_tran"/>
    <property type="match status" value="1"/>
</dbReference>
<dbReference type="SUPFAM" id="SSF82866">
    <property type="entry name" value="Multidrug efflux transporter AcrB transmembrane domain"/>
    <property type="match status" value="2"/>
</dbReference>
<dbReference type="InterPro" id="IPR001036">
    <property type="entry name" value="Acrflvin-R"/>
</dbReference>
<dbReference type="RefSeq" id="WP_254743374.1">
    <property type="nucleotide sequence ID" value="NZ_JANCLU010000013.1"/>
</dbReference>
<dbReference type="InterPro" id="IPR027463">
    <property type="entry name" value="AcrB_DN_DC_subdom"/>
</dbReference>